<dbReference type="Proteomes" id="UP000005262">
    <property type="component" value="Chromosome"/>
</dbReference>
<evidence type="ECO:0000256" key="4">
    <source>
        <dbReference type="ARBA" id="ARBA00023014"/>
    </source>
</evidence>
<keyword evidence="4" id="KW-0411">Iron-sulfur</keyword>
<dbReference type="InterPro" id="IPR006311">
    <property type="entry name" value="TAT_signal"/>
</dbReference>
<dbReference type="Pfam" id="PF13247">
    <property type="entry name" value="Fer4_11"/>
    <property type="match status" value="1"/>
</dbReference>
<dbReference type="KEGG" id="dmi:Desmer_0814"/>
<dbReference type="InterPro" id="IPR017900">
    <property type="entry name" value="4Fe4S_Fe_S_CS"/>
</dbReference>
<keyword evidence="2" id="KW-0479">Metal-binding</keyword>
<keyword evidence="3" id="KW-0408">Iron</keyword>
<evidence type="ECO:0000256" key="2">
    <source>
        <dbReference type="ARBA" id="ARBA00022723"/>
    </source>
</evidence>
<evidence type="ECO:0000256" key="3">
    <source>
        <dbReference type="ARBA" id="ARBA00023004"/>
    </source>
</evidence>
<name>J7IVX5_DESMD</name>
<keyword evidence="1" id="KW-0004">4Fe-4S</keyword>
<sequence>MSPNKRVSLSRRNLIKGGILLGTVAAIGIMPIKVLKAEETVKENTTAKTKKQIGFSYDEGKCIKCESCVRICQETYQWESDSPWRRLLKNDKGNSLSMSCNHCADPACAKVCPVKAYTKRDSDGIVIHDSTKCVGCGYCLYACPYHAPHIQKKTGAVSKCHFCYNLQDTGSGPRCVGVCPTKALTMGDMKELSQKGSLEYKGLPSSKITNPSMIIIPKEK</sequence>
<dbReference type="PANTHER" id="PTHR43177">
    <property type="entry name" value="PROTEIN NRFC"/>
    <property type="match status" value="1"/>
</dbReference>
<dbReference type="PROSITE" id="PS51318">
    <property type="entry name" value="TAT"/>
    <property type="match status" value="1"/>
</dbReference>
<dbReference type="InterPro" id="IPR017896">
    <property type="entry name" value="4Fe4S_Fe-S-bd"/>
</dbReference>
<gene>
    <name evidence="6" type="ordered locus">Desmer_0814</name>
</gene>
<protein>
    <submittedName>
        <fullName evidence="6">Fe-S-cluster-containing hydrogenase subunit</fullName>
    </submittedName>
</protein>
<dbReference type="STRING" id="768704.Desmer_0814"/>
<dbReference type="EMBL" id="CP003629">
    <property type="protein sequence ID" value="AFQ42846.1"/>
    <property type="molecule type" value="Genomic_DNA"/>
</dbReference>
<dbReference type="RefSeq" id="WP_014901766.1">
    <property type="nucleotide sequence ID" value="NC_018515.1"/>
</dbReference>
<keyword evidence="7" id="KW-1185">Reference proteome</keyword>
<dbReference type="OrthoDB" id="9810688at2"/>
<dbReference type="GO" id="GO:0051539">
    <property type="term" value="F:4 iron, 4 sulfur cluster binding"/>
    <property type="evidence" value="ECO:0007669"/>
    <property type="project" value="UniProtKB-KW"/>
</dbReference>
<feature type="domain" description="4Fe-4S ferredoxin-type" evidence="5">
    <location>
        <begin position="124"/>
        <end position="153"/>
    </location>
</feature>
<reference evidence="6 7" key="1">
    <citation type="journal article" date="2012" name="J. Bacteriol.">
        <title>Complete genome sequences of Desulfosporosinus orientis DSM765T, Desulfosporosinus youngiae DSM17734T, Desulfosporosinus meridiei DSM13257T, and Desulfosporosinus acidiphilus DSM22704T.</title>
        <authorList>
            <person name="Pester M."/>
            <person name="Brambilla E."/>
            <person name="Alazard D."/>
            <person name="Rattei T."/>
            <person name="Weinmaier T."/>
            <person name="Han J."/>
            <person name="Lucas S."/>
            <person name="Lapidus A."/>
            <person name="Cheng J.F."/>
            <person name="Goodwin L."/>
            <person name="Pitluck S."/>
            <person name="Peters L."/>
            <person name="Ovchinnikova G."/>
            <person name="Teshima H."/>
            <person name="Detter J.C."/>
            <person name="Han C.S."/>
            <person name="Tapia R."/>
            <person name="Land M.L."/>
            <person name="Hauser L."/>
            <person name="Kyrpides N.C."/>
            <person name="Ivanova N.N."/>
            <person name="Pagani I."/>
            <person name="Huntmann M."/>
            <person name="Wei C.L."/>
            <person name="Davenport K.W."/>
            <person name="Daligault H."/>
            <person name="Chain P.S."/>
            <person name="Chen A."/>
            <person name="Mavromatis K."/>
            <person name="Markowitz V."/>
            <person name="Szeto E."/>
            <person name="Mikhailova N."/>
            <person name="Pati A."/>
            <person name="Wagner M."/>
            <person name="Woyke T."/>
            <person name="Ollivier B."/>
            <person name="Klenk H.P."/>
            <person name="Spring S."/>
            <person name="Loy A."/>
        </authorList>
    </citation>
    <scope>NUCLEOTIDE SEQUENCE [LARGE SCALE GENOMIC DNA]</scope>
    <source>
        <strain evidence="7">ATCC BAA-275 / DSM 13257 / NCIMB 13706 / S10</strain>
    </source>
</reference>
<evidence type="ECO:0000256" key="1">
    <source>
        <dbReference type="ARBA" id="ARBA00022485"/>
    </source>
</evidence>
<dbReference type="PROSITE" id="PS51379">
    <property type="entry name" value="4FE4S_FER_2"/>
    <property type="match status" value="2"/>
</dbReference>
<organism evidence="6 7">
    <name type="scientific">Desulfosporosinus meridiei (strain ATCC BAA-275 / DSM 13257 / KCTC 12902 / NCIMB 13706 / S10)</name>
    <dbReference type="NCBI Taxonomy" id="768704"/>
    <lineage>
        <taxon>Bacteria</taxon>
        <taxon>Bacillati</taxon>
        <taxon>Bacillota</taxon>
        <taxon>Clostridia</taxon>
        <taxon>Eubacteriales</taxon>
        <taxon>Desulfitobacteriaceae</taxon>
        <taxon>Desulfosporosinus</taxon>
    </lineage>
</organism>
<proteinExistence type="predicted"/>
<evidence type="ECO:0000313" key="6">
    <source>
        <dbReference type="EMBL" id="AFQ42846.1"/>
    </source>
</evidence>
<dbReference type="eggNOG" id="COG0437">
    <property type="taxonomic scope" value="Bacteria"/>
</dbReference>
<dbReference type="AlphaFoldDB" id="J7IVX5"/>
<dbReference type="PROSITE" id="PS00198">
    <property type="entry name" value="4FE4S_FER_1"/>
    <property type="match status" value="1"/>
</dbReference>
<dbReference type="HOGENOM" id="CLU_043374_2_0_9"/>
<feature type="domain" description="4Fe-4S ferredoxin-type" evidence="5">
    <location>
        <begin position="53"/>
        <end position="81"/>
    </location>
</feature>
<dbReference type="GO" id="GO:0046872">
    <property type="term" value="F:metal ion binding"/>
    <property type="evidence" value="ECO:0007669"/>
    <property type="project" value="UniProtKB-KW"/>
</dbReference>
<dbReference type="SUPFAM" id="SSF54862">
    <property type="entry name" value="4Fe-4S ferredoxins"/>
    <property type="match status" value="1"/>
</dbReference>
<dbReference type="CDD" id="cd16371">
    <property type="entry name" value="DMSOR_beta_like"/>
    <property type="match status" value="1"/>
</dbReference>
<dbReference type="PANTHER" id="PTHR43177:SF3">
    <property type="entry name" value="PROTEIN NRFC HOMOLOG"/>
    <property type="match status" value="1"/>
</dbReference>
<accession>J7IVX5</accession>
<reference evidence="7" key="2">
    <citation type="submission" date="2012-08" db="EMBL/GenBank/DDBJ databases">
        <title>Finished genome of Desulfosporosinus meridiei DSM 13257.</title>
        <authorList>
            <person name="Huntemann M."/>
            <person name="Wei C.-L."/>
            <person name="Han J."/>
            <person name="Detter J.C."/>
            <person name="Han C."/>
            <person name="Davenport K."/>
            <person name="Daligault H."/>
            <person name="Erkkila T."/>
            <person name="Gu W."/>
            <person name="Munk A.C.C."/>
            <person name="Teshima H."/>
            <person name="Xu Y."/>
            <person name="Chain P."/>
            <person name="Tapia R."/>
            <person name="Chen A."/>
            <person name="Krypides N."/>
            <person name="Mavromatis K."/>
            <person name="Markowitz V."/>
            <person name="Szeto E."/>
            <person name="Ivanova N."/>
            <person name="Mikhailova N."/>
            <person name="Ovchinnikova G."/>
            <person name="Pagani I."/>
            <person name="Pati A."/>
            <person name="Goodwin L."/>
            <person name="Peters L."/>
            <person name="Pitluck S."/>
            <person name="Woyke T."/>
            <person name="Pester M."/>
            <person name="Spring S."/>
            <person name="Ollivier B."/>
            <person name="Rattei T."/>
            <person name="Klenk H.-P."/>
            <person name="Wagner M."/>
            <person name="Loy A."/>
        </authorList>
    </citation>
    <scope>NUCLEOTIDE SEQUENCE [LARGE SCALE GENOMIC DNA]</scope>
    <source>
        <strain evidence="7">ATCC BAA-275 / DSM 13257 / NCIMB 13706 / S10</strain>
    </source>
</reference>
<dbReference type="InterPro" id="IPR050954">
    <property type="entry name" value="ET_IronSulfur_Cluster-Binding"/>
</dbReference>
<dbReference type="Gene3D" id="3.30.70.20">
    <property type="match status" value="2"/>
</dbReference>
<evidence type="ECO:0000259" key="5">
    <source>
        <dbReference type="PROSITE" id="PS51379"/>
    </source>
</evidence>
<evidence type="ECO:0000313" key="7">
    <source>
        <dbReference type="Proteomes" id="UP000005262"/>
    </source>
</evidence>